<protein>
    <submittedName>
        <fullName evidence="1">Uncharacterized protein</fullName>
    </submittedName>
</protein>
<accession>A0ABR2BQJ8</accession>
<reference evidence="1 2" key="1">
    <citation type="journal article" date="2024" name="G3 (Bethesda)">
        <title>Genome assembly of Hibiscus sabdariffa L. provides insights into metabolisms of medicinal natural products.</title>
        <authorList>
            <person name="Kim T."/>
        </authorList>
    </citation>
    <scope>NUCLEOTIDE SEQUENCE [LARGE SCALE GENOMIC DNA]</scope>
    <source>
        <strain evidence="1">TK-2024</strain>
        <tissue evidence="1">Old leaves</tissue>
    </source>
</reference>
<organism evidence="1 2">
    <name type="scientific">Hibiscus sabdariffa</name>
    <name type="common">roselle</name>
    <dbReference type="NCBI Taxonomy" id="183260"/>
    <lineage>
        <taxon>Eukaryota</taxon>
        <taxon>Viridiplantae</taxon>
        <taxon>Streptophyta</taxon>
        <taxon>Embryophyta</taxon>
        <taxon>Tracheophyta</taxon>
        <taxon>Spermatophyta</taxon>
        <taxon>Magnoliopsida</taxon>
        <taxon>eudicotyledons</taxon>
        <taxon>Gunneridae</taxon>
        <taxon>Pentapetalae</taxon>
        <taxon>rosids</taxon>
        <taxon>malvids</taxon>
        <taxon>Malvales</taxon>
        <taxon>Malvaceae</taxon>
        <taxon>Malvoideae</taxon>
        <taxon>Hibiscus</taxon>
    </lineage>
</organism>
<sequence length="95" mass="10787">MSRALLLPFLPTDISAVVKGMAPLKASDKDGFPDLFWQRYWPIIVISQFNQVFDLIDHDLHTWKDGTIRTILNHEQAELVLSILLPLANVSDTLT</sequence>
<dbReference type="EMBL" id="JBBPBM010000092">
    <property type="protein sequence ID" value="KAK8509421.1"/>
    <property type="molecule type" value="Genomic_DNA"/>
</dbReference>
<evidence type="ECO:0000313" key="2">
    <source>
        <dbReference type="Proteomes" id="UP001472677"/>
    </source>
</evidence>
<comment type="caution">
    <text evidence="1">The sequence shown here is derived from an EMBL/GenBank/DDBJ whole genome shotgun (WGS) entry which is preliminary data.</text>
</comment>
<dbReference type="Proteomes" id="UP001472677">
    <property type="component" value="Unassembled WGS sequence"/>
</dbReference>
<keyword evidence="2" id="KW-1185">Reference proteome</keyword>
<name>A0ABR2BQJ8_9ROSI</name>
<proteinExistence type="predicted"/>
<evidence type="ECO:0000313" key="1">
    <source>
        <dbReference type="EMBL" id="KAK8509421.1"/>
    </source>
</evidence>
<gene>
    <name evidence="1" type="ORF">V6N12_018680</name>
</gene>